<sequence length="71" mass="8186">MPPRPHKGRTAKRICFANGAYLRWQMRHRLPSSAPLTPPMASVMAEMTKFTRRQYVSSPYCELFDLPFLGS</sequence>
<proteinExistence type="predicted"/>
<protein>
    <submittedName>
        <fullName evidence="1">Uncharacterized protein</fullName>
    </submittedName>
</protein>
<name>A0AAP0N2M6_9ROSI</name>
<reference evidence="1 2" key="1">
    <citation type="submission" date="2024-05" db="EMBL/GenBank/DDBJ databases">
        <title>Haplotype-resolved chromosome-level genome assembly of Huyou (Citrus changshanensis).</title>
        <authorList>
            <person name="Miao C."/>
            <person name="Chen W."/>
            <person name="Wu Y."/>
            <person name="Wang L."/>
            <person name="Zhao S."/>
            <person name="Grierson D."/>
            <person name="Xu C."/>
            <person name="Chen K."/>
        </authorList>
    </citation>
    <scope>NUCLEOTIDE SEQUENCE [LARGE SCALE GENOMIC DNA]</scope>
    <source>
        <strain evidence="1">01-14</strain>
        <tissue evidence="1">Leaf</tissue>
    </source>
</reference>
<evidence type="ECO:0000313" key="2">
    <source>
        <dbReference type="Proteomes" id="UP001428341"/>
    </source>
</evidence>
<accession>A0AAP0N2M6</accession>
<gene>
    <name evidence="1" type="ORF">WN944_023650</name>
</gene>
<dbReference type="AlphaFoldDB" id="A0AAP0N2M6"/>
<evidence type="ECO:0000313" key="1">
    <source>
        <dbReference type="EMBL" id="KAK9230678.1"/>
    </source>
</evidence>
<keyword evidence="2" id="KW-1185">Reference proteome</keyword>
<dbReference type="EMBL" id="JBCGBO010000001">
    <property type="protein sequence ID" value="KAK9230678.1"/>
    <property type="molecule type" value="Genomic_DNA"/>
</dbReference>
<dbReference type="Proteomes" id="UP001428341">
    <property type="component" value="Unassembled WGS sequence"/>
</dbReference>
<comment type="caution">
    <text evidence="1">The sequence shown here is derived from an EMBL/GenBank/DDBJ whole genome shotgun (WGS) entry which is preliminary data.</text>
</comment>
<organism evidence="1 2">
    <name type="scientific">Citrus x changshan-huyou</name>
    <dbReference type="NCBI Taxonomy" id="2935761"/>
    <lineage>
        <taxon>Eukaryota</taxon>
        <taxon>Viridiplantae</taxon>
        <taxon>Streptophyta</taxon>
        <taxon>Embryophyta</taxon>
        <taxon>Tracheophyta</taxon>
        <taxon>Spermatophyta</taxon>
        <taxon>Magnoliopsida</taxon>
        <taxon>eudicotyledons</taxon>
        <taxon>Gunneridae</taxon>
        <taxon>Pentapetalae</taxon>
        <taxon>rosids</taxon>
        <taxon>malvids</taxon>
        <taxon>Sapindales</taxon>
        <taxon>Rutaceae</taxon>
        <taxon>Aurantioideae</taxon>
        <taxon>Citrus</taxon>
    </lineage>
</organism>